<dbReference type="GO" id="GO:0016887">
    <property type="term" value="F:ATP hydrolysis activity"/>
    <property type="evidence" value="ECO:0007669"/>
    <property type="project" value="InterPro"/>
</dbReference>
<name>A0A146KA53_9EUKA</name>
<comment type="similarity">
    <text evidence="1">Belongs to the CDC6/cdc18 family.</text>
</comment>
<dbReference type="SUPFAM" id="SSF52540">
    <property type="entry name" value="P-loop containing nucleoside triphosphate hydrolases"/>
    <property type="match status" value="1"/>
</dbReference>
<dbReference type="GO" id="GO:0003688">
    <property type="term" value="F:DNA replication origin binding"/>
    <property type="evidence" value="ECO:0007669"/>
    <property type="project" value="TreeGrafter"/>
</dbReference>
<sequence>EIHDLTSLSYVPDDLGPRKTIFDEILSELAHSERPLFLAGNPASGKTTVINRIMESTKCCYINAALLSAPQQVFVMIYRYISQNEKSISALNAYDWLSKMKKKGTYNIVIDEVDYLSKRNVMYDLFELSGIRLILIANSLNFANQSKKIHSRMELTHQITFNDYTQLELMLLLQIRLKHYLNYIEKPALKLLLGRMHTFSDFRNLLAVTFRAFSKIYSEGRTQIITDDIQQLSSNQNELDLMNIEQLIVLQGKCKNLQLDEIQASFVQKQIPISIWQIRQIIEDLISGQYIVNGAVSVNEKIIERALKNK</sequence>
<dbReference type="GO" id="GO:0005634">
    <property type="term" value="C:nucleus"/>
    <property type="evidence" value="ECO:0007669"/>
    <property type="project" value="TreeGrafter"/>
</dbReference>
<dbReference type="Pfam" id="PF13401">
    <property type="entry name" value="AAA_22"/>
    <property type="match status" value="1"/>
</dbReference>
<evidence type="ECO:0000259" key="2">
    <source>
        <dbReference type="Pfam" id="PF13401"/>
    </source>
</evidence>
<gene>
    <name evidence="3" type="ORF">TPC1_15738</name>
</gene>
<dbReference type="GO" id="GO:0051301">
    <property type="term" value="P:cell division"/>
    <property type="evidence" value="ECO:0007669"/>
    <property type="project" value="UniProtKB-KW"/>
</dbReference>
<keyword evidence="3" id="KW-0131">Cell cycle</keyword>
<reference evidence="3" key="1">
    <citation type="submission" date="2015-07" db="EMBL/GenBank/DDBJ databases">
        <title>Adaptation to a free-living lifestyle via gene acquisitions in the diplomonad Trepomonas sp. PC1.</title>
        <authorList>
            <person name="Xu F."/>
            <person name="Jerlstrom-Hultqvist J."/>
            <person name="Kolisko M."/>
            <person name="Simpson A.G.B."/>
            <person name="Roger A.J."/>
            <person name="Svard S.G."/>
            <person name="Andersson J.O."/>
        </authorList>
    </citation>
    <scope>NUCLEOTIDE SEQUENCE</scope>
    <source>
        <strain evidence="3">PC1</strain>
    </source>
</reference>
<dbReference type="AlphaFoldDB" id="A0A146KA53"/>
<dbReference type="Gene3D" id="3.40.50.300">
    <property type="entry name" value="P-loop containing nucleotide triphosphate hydrolases"/>
    <property type="match status" value="1"/>
</dbReference>
<evidence type="ECO:0000313" key="3">
    <source>
        <dbReference type="EMBL" id="JAP92351.1"/>
    </source>
</evidence>
<dbReference type="PANTHER" id="PTHR10763:SF26">
    <property type="entry name" value="CELL DIVISION CONTROL PROTEIN 6 HOMOLOG"/>
    <property type="match status" value="1"/>
</dbReference>
<evidence type="ECO:0000256" key="1">
    <source>
        <dbReference type="ARBA" id="ARBA00006184"/>
    </source>
</evidence>
<accession>A0A146KA53</accession>
<feature type="domain" description="ORC1/DEAH AAA+ ATPase" evidence="2">
    <location>
        <begin position="32"/>
        <end position="137"/>
    </location>
</feature>
<dbReference type="GO" id="GO:0033314">
    <property type="term" value="P:mitotic DNA replication checkpoint signaling"/>
    <property type="evidence" value="ECO:0007669"/>
    <property type="project" value="TreeGrafter"/>
</dbReference>
<dbReference type="EMBL" id="GDID01004255">
    <property type="protein sequence ID" value="JAP92351.1"/>
    <property type="molecule type" value="Transcribed_RNA"/>
</dbReference>
<feature type="non-terminal residue" evidence="3">
    <location>
        <position position="1"/>
    </location>
</feature>
<proteinExistence type="inferred from homology"/>
<dbReference type="InterPro" id="IPR050311">
    <property type="entry name" value="ORC1/CDC6"/>
</dbReference>
<dbReference type="InterPro" id="IPR049945">
    <property type="entry name" value="AAA_22"/>
</dbReference>
<dbReference type="PANTHER" id="PTHR10763">
    <property type="entry name" value="CELL DIVISION CONTROL PROTEIN 6-RELATED"/>
    <property type="match status" value="1"/>
</dbReference>
<dbReference type="GO" id="GO:0006270">
    <property type="term" value="P:DNA replication initiation"/>
    <property type="evidence" value="ECO:0007669"/>
    <property type="project" value="TreeGrafter"/>
</dbReference>
<keyword evidence="3" id="KW-0132">Cell division</keyword>
<dbReference type="InterPro" id="IPR027417">
    <property type="entry name" value="P-loop_NTPase"/>
</dbReference>
<protein>
    <submittedName>
        <fullName evidence="3">Cell division protein 6</fullName>
    </submittedName>
</protein>
<organism evidence="3">
    <name type="scientific">Trepomonas sp. PC1</name>
    <dbReference type="NCBI Taxonomy" id="1076344"/>
    <lineage>
        <taxon>Eukaryota</taxon>
        <taxon>Metamonada</taxon>
        <taxon>Diplomonadida</taxon>
        <taxon>Hexamitidae</taxon>
        <taxon>Hexamitinae</taxon>
        <taxon>Trepomonas</taxon>
    </lineage>
</organism>